<protein>
    <submittedName>
        <fullName evidence="1">Uncharacterized protein</fullName>
    </submittedName>
</protein>
<name>A0A6A5YJT8_9PLEO</name>
<accession>A0A6A5YJT8</accession>
<evidence type="ECO:0000313" key="1">
    <source>
        <dbReference type="EMBL" id="KAF2107519.1"/>
    </source>
</evidence>
<dbReference type="AlphaFoldDB" id="A0A6A5YJT8"/>
<evidence type="ECO:0000313" key="2">
    <source>
        <dbReference type="Proteomes" id="UP000799770"/>
    </source>
</evidence>
<dbReference type="EMBL" id="ML977353">
    <property type="protein sequence ID" value="KAF2107519.1"/>
    <property type="molecule type" value="Genomic_DNA"/>
</dbReference>
<organism evidence="1 2">
    <name type="scientific">Lophiotrema nucula</name>
    <dbReference type="NCBI Taxonomy" id="690887"/>
    <lineage>
        <taxon>Eukaryota</taxon>
        <taxon>Fungi</taxon>
        <taxon>Dikarya</taxon>
        <taxon>Ascomycota</taxon>
        <taxon>Pezizomycotina</taxon>
        <taxon>Dothideomycetes</taxon>
        <taxon>Pleosporomycetidae</taxon>
        <taxon>Pleosporales</taxon>
        <taxon>Lophiotremataceae</taxon>
        <taxon>Lophiotrema</taxon>
    </lineage>
</organism>
<dbReference type="Proteomes" id="UP000799770">
    <property type="component" value="Unassembled WGS sequence"/>
</dbReference>
<sequence>MVMRTLEASDIAALVTMSGCALASYSLLPKKKCKDPPTKNNTVVYLLQLHYRIDGRGRIWDAAAALVNDNGESLNRIIDFEGHHKGRSLSSRLRERTRPIDSLLDTEAFLVAFARPPTDGGSKFRDRRHLSCSLFTCRLVPFVLVIINVPSLENPGSISLENGHHDLSDNTVYGESDLGSWNAKGPHASLARSVDDGLMLS</sequence>
<keyword evidence="2" id="KW-1185">Reference proteome</keyword>
<proteinExistence type="predicted"/>
<reference evidence="1" key="1">
    <citation type="journal article" date="2020" name="Stud. Mycol.">
        <title>101 Dothideomycetes genomes: a test case for predicting lifestyles and emergence of pathogens.</title>
        <authorList>
            <person name="Haridas S."/>
            <person name="Albert R."/>
            <person name="Binder M."/>
            <person name="Bloem J."/>
            <person name="Labutti K."/>
            <person name="Salamov A."/>
            <person name="Andreopoulos B."/>
            <person name="Baker S."/>
            <person name="Barry K."/>
            <person name="Bills G."/>
            <person name="Bluhm B."/>
            <person name="Cannon C."/>
            <person name="Castanera R."/>
            <person name="Culley D."/>
            <person name="Daum C."/>
            <person name="Ezra D."/>
            <person name="Gonzalez J."/>
            <person name="Henrissat B."/>
            <person name="Kuo A."/>
            <person name="Liang C."/>
            <person name="Lipzen A."/>
            <person name="Lutzoni F."/>
            <person name="Magnuson J."/>
            <person name="Mondo S."/>
            <person name="Nolan M."/>
            <person name="Ohm R."/>
            <person name="Pangilinan J."/>
            <person name="Park H.-J."/>
            <person name="Ramirez L."/>
            <person name="Alfaro M."/>
            <person name="Sun H."/>
            <person name="Tritt A."/>
            <person name="Yoshinaga Y."/>
            <person name="Zwiers L.-H."/>
            <person name="Turgeon B."/>
            <person name="Goodwin S."/>
            <person name="Spatafora J."/>
            <person name="Crous P."/>
            <person name="Grigoriev I."/>
        </authorList>
    </citation>
    <scope>NUCLEOTIDE SEQUENCE</scope>
    <source>
        <strain evidence="1">CBS 627.86</strain>
    </source>
</reference>
<gene>
    <name evidence="1" type="ORF">BDV96DRAFT_606371</name>
</gene>